<name>A0AAE4YXW7_9HYPH</name>
<dbReference type="PANTHER" id="PTHR43081">
    <property type="entry name" value="ADENYLATE CYCLASE, TERMINAL-DIFFERENTIATION SPECIFIC-RELATED"/>
    <property type="match status" value="1"/>
</dbReference>
<evidence type="ECO:0000313" key="3">
    <source>
        <dbReference type="EMBL" id="NEI53041.1"/>
    </source>
</evidence>
<keyword evidence="1" id="KW-1133">Transmembrane helix</keyword>
<dbReference type="CDD" id="cd07302">
    <property type="entry name" value="CHD"/>
    <property type="match status" value="1"/>
</dbReference>
<dbReference type="InterPro" id="IPR001054">
    <property type="entry name" value="A/G_cyclase"/>
</dbReference>
<dbReference type="PROSITE" id="PS50125">
    <property type="entry name" value="GUANYLATE_CYCLASE_2"/>
    <property type="match status" value="1"/>
</dbReference>
<dbReference type="GO" id="GO:0006171">
    <property type="term" value="P:cAMP biosynthetic process"/>
    <property type="evidence" value="ECO:0007669"/>
    <property type="project" value="TreeGrafter"/>
</dbReference>
<feature type="transmembrane region" description="Helical" evidence="1">
    <location>
        <begin position="187"/>
        <end position="209"/>
    </location>
</feature>
<dbReference type="InterPro" id="IPR011990">
    <property type="entry name" value="TPR-like_helical_dom_sf"/>
</dbReference>
<organism evidence="3 4">
    <name type="scientific">Rhizobium ruizarguesonis</name>
    <dbReference type="NCBI Taxonomy" id="2081791"/>
    <lineage>
        <taxon>Bacteria</taxon>
        <taxon>Pseudomonadati</taxon>
        <taxon>Pseudomonadota</taxon>
        <taxon>Alphaproteobacteria</taxon>
        <taxon>Hyphomicrobiales</taxon>
        <taxon>Rhizobiaceae</taxon>
        <taxon>Rhizobium/Agrobacterium group</taxon>
        <taxon>Rhizobium</taxon>
    </lineage>
</organism>
<dbReference type="InterPro" id="IPR029787">
    <property type="entry name" value="Nucleotide_cyclase"/>
</dbReference>
<dbReference type="InterPro" id="IPR050697">
    <property type="entry name" value="Adenylyl/Guanylyl_Cyclase_3/4"/>
</dbReference>
<evidence type="ECO:0000256" key="1">
    <source>
        <dbReference type="SAM" id="Phobius"/>
    </source>
</evidence>
<dbReference type="Gene3D" id="3.40.50.10070">
    <property type="entry name" value="TolB, N-terminal domain"/>
    <property type="match status" value="1"/>
</dbReference>
<keyword evidence="1" id="KW-0472">Membrane</keyword>
<dbReference type="SUPFAM" id="SSF55073">
    <property type="entry name" value="Nucleotide cyclase"/>
    <property type="match status" value="1"/>
</dbReference>
<gene>
    <name evidence="3" type="ORF">GR217_36220</name>
</gene>
<dbReference type="GO" id="GO:0035556">
    <property type="term" value="P:intracellular signal transduction"/>
    <property type="evidence" value="ECO:0007669"/>
    <property type="project" value="InterPro"/>
</dbReference>
<dbReference type="Gene3D" id="1.25.40.10">
    <property type="entry name" value="Tetratricopeptide repeat domain"/>
    <property type="match status" value="1"/>
</dbReference>
<keyword evidence="1" id="KW-0812">Transmembrane</keyword>
<proteinExistence type="predicted"/>
<dbReference type="Proteomes" id="UP000661163">
    <property type="component" value="Unassembled WGS sequence"/>
</dbReference>
<comment type="caution">
    <text evidence="3">The sequence shown here is derived from an EMBL/GenBank/DDBJ whole genome shotgun (WGS) entry which is preliminary data.</text>
</comment>
<reference evidence="3 4" key="1">
    <citation type="submission" date="2019-12" db="EMBL/GenBank/DDBJ databases">
        <title>Rhizobium genotypes associated with high levels of biological nitrogen fixation by grain legumes in a temperate-maritime cropping system.</title>
        <authorList>
            <person name="Maluk M."/>
            <person name="Francesc Ferrando Molina F."/>
            <person name="Lopez Del Egido L."/>
            <person name="Lafos M."/>
            <person name="Langarica-Fuentes A."/>
            <person name="Gebre Yohannes G."/>
            <person name="Young M.W."/>
            <person name="Martin P."/>
            <person name="Gantlett R."/>
            <person name="Kenicer G."/>
            <person name="Hawes C."/>
            <person name="Begg G.S."/>
            <person name="Quilliam R.S."/>
            <person name="Squire G.R."/>
            <person name="Poole P.S."/>
            <person name="Young P.W."/>
            <person name="Iannetta P.M."/>
            <person name="James E.K."/>
        </authorList>
    </citation>
    <scope>NUCLEOTIDE SEQUENCE [LARGE SCALE GENOMIC DNA]</scope>
    <source>
        <strain evidence="3 4">JHI985</strain>
    </source>
</reference>
<dbReference type="PANTHER" id="PTHR43081:SF19">
    <property type="entry name" value="PH-SENSITIVE ADENYLATE CYCLASE RV1264"/>
    <property type="match status" value="1"/>
</dbReference>
<dbReference type="SUPFAM" id="SSF48452">
    <property type="entry name" value="TPR-like"/>
    <property type="match status" value="1"/>
</dbReference>
<accession>A0AAE4YXW7</accession>
<feature type="domain" description="Guanylate cyclase" evidence="2">
    <location>
        <begin position="7"/>
        <end position="122"/>
    </location>
</feature>
<protein>
    <submittedName>
        <fullName evidence="3">Tetratricopeptide repeat protein</fullName>
    </submittedName>
</protein>
<evidence type="ECO:0000313" key="4">
    <source>
        <dbReference type="Proteomes" id="UP000661163"/>
    </source>
</evidence>
<dbReference type="EMBL" id="WUFC01000057">
    <property type="protein sequence ID" value="NEI53041.1"/>
    <property type="molecule type" value="Genomic_DNA"/>
</dbReference>
<dbReference type="Pfam" id="PF00211">
    <property type="entry name" value="Guanylate_cyc"/>
    <property type="match status" value="1"/>
</dbReference>
<sequence>MERRLSAILAADVVGYSALMEQDEAGTFDRLRARRTELFEPEIAGHHGRVFKLMGDGLLAEFGSVVDAVECAVSLQRGMAERNASVAEEERFNVRIGINIGEVIVDGDDRYGEGVNIAARLEQLALPGGICISGKVAREVDKKLAFRFDSAGRQKVKNIEEPIDVYHVRIDAPFRRRILHKRGIGRLWWALGIPAAVVAVLAAWMALYYPVTMTSHPVSSTIPSVAVLPFKDLSADKSLGYLGEGVANDVIAILSRFSDIAVVSRTSSFAYEDKQGDIRQIGTELGVGYVVEGSVRKEGDRVRIVAQLINAKTGDHVWADRFDKSGTDPWALQDELTAKIVGAMTGEFGAIRKADYSQAWGKDSTNLAEYDYYLRAESQLNLYTKEGLERSGEISRQGLQVFPGSPLLTVELGWSHWLIVALLYSSDPQKDLQEAERLVNQVLADKNLSPQVTRLANWLNAWLLTLKRDHDGAVVAMNKAIAAAPYNAFTLTDGASIFLQAGQPEKALELTDAAAARDPGLSWFVNYVRGFIFIVLGKNEDAVEVLKTTEFADAPLQLAVAYMRLGRQADARAAVEKMLKLAPGATIESWRQTWNFRDPSILDQAAADLARAGLPSGRAQ</sequence>
<evidence type="ECO:0000259" key="2">
    <source>
        <dbReference type="PROSITE" id="PS50125"/>
    </source>
</evidence>
<dbReference type="RefSeq" id="WP_130666620.1">
    <property type="nucleotide sequence ID" value="NZ_CP171201.1"/>
</dbReference>
<dbReference type="AlphaFoldDB" id="A0AAE4YXW7"/>
<dbReference type="Gene3D" id="3.30.70.1230">
    <property type="entry name" value="Nucleotide cyclase"/>
    <property type="match status" value="1"/>
</dbReference>
<dbReference type="GO" id="GO:0004016">
    <property type="term" value="F:adenylate cyclase activity"/>
    <property type="evidence" value="ECO:0007669"/>
    <property type="project" value="UniProtKB-ARBA"/>
</dbReference>